<keyword evidence="9" id="KW-0735">Signal-anchor</keyword>
<evidence type="ECO:0000256" key="18">
    <source>
        <dbReference type="ARBA" id="ARBA00041997"/>
    </source>
</evidence>
<gene>
    <name evidence="23" type="primary">ST3GAL1_6</name>
    <name evidence="23" type="ORF">EYF80_051155</name>
</gene>
<organism evidence="23 24">
    <name type="scientific">Liparis tanakae</name>
    <name type="common">Tanaka's snailfish</name>
    <dbReference type="NCBI Taxonomy" id="230148"/>
    <lineage>
        <taxon>Eukaryota</taxon>
        <taxon>Metazoa</taxon>
        <taxon>Chordata</taxon>
        <taxon>Craniata</taxon>
        <taxon>Vertebrata</taxon>
        <taxon>Euteleostomi</taxon>
        <taxon>Actinopterygii</taxon>
        <taxon>Neopterygii</taxon>
        <taxon>Teleostei</taxon>
        <taxon>Neoteleostei</taxon>
        <taxon>Acanthomorphata</taxon>
        <taxon>Eupercaria</taxon>
        <taxon>Perciformes</taxon>
        <taxon>Cottioidei</taxon>
        <taxon>Cottales</taxon>
        <taxon>Liparidae</taxon>
        <taxon>Liparis</taxon>
    </lineage>
</organism>
<evidence type="ECO:0000256" key="12">
    <source>
        <dbReference type="ARBA" id="ARBA00023136"/>
    </source>
</evidence>
<dbReference type="GO" id="GO:0003836">
    <property type="term" value="F:beta-galactoside (CMP) alpha-2,3-sialyltransferase activity"/>
    <property type="evidence" value="ECO:0007669"/>
    <property type="project" value="UniProtKB-EC"/>
</dbReference>
<evidence type="ECO:0000256" key="16">
    <source>
        <dbReference type="ARBA" id="ARBA00040101"/>
    </source>
</evidence>
<evidence type="ECO:0000256" key="17">
    <source>
        <dbReference type="ARBA" id="ARBA00041507"/>
    </source>
</evidence>
<name>A0A4Z2FCN9_9TELE</name>
<dbReference type="GO" id="GO:0005576">
    <property type="term" value="C:extracellular region"/>
    <property type="evidence" value="ECO:0007669"/>
    <property type="project" value="UniProtKB-SubCell"/>
</dbReference>
<evidence type="ECO:0000256" key="8">
    <source>
        <dbReference type="ARBA" id="ARBA00022692"/>
    </source>
</evidence>
<evidence type="ECO:0000256" key="6">
    <source>
        <dbReference type="ARBA" id="ARBA00022676"/>
    </source>
</evidence>
<evidence type="ECO:0000256" key="7">
    <source>
        <dbReference type="ARBA" id="ARBA00022679"/>
    </source>
</evidence>
<dbReference type="InterPro" id="IPR012163">
    <property type="entry name" value="Sialyl_trans"/>
</dbReference>
<keyword evidence="5" id="KW-0964">Secreted</keyword>
<evidence type="ECO:0000256" key="2">
    <source>
        <dbReference type="ARBA" id="ARBA00004613"/>
    </source>
</evidence>
<evidence type="ECO:0000313" key="24">
    <source>
        <dbReference type="Proteomes" id="UP000314294"/>
    </source>
</evidence>
<keyword evidence="10" id="KW-1133">Transmembrane helix</keyword>
<comment type="subcellular location">
    <subcellularLocation>
        <location evidence="1">Golgi apparatus</location>
        <location evidence="1">Golgi stack membrane</location>
        <topology evidence="1">Single-pass type II membrane protein</topology>
    </subcellularLocation>
    <subcellularLocation>
        <location evidence="2">Secreted</location>
    </subcellularLocation>
</comment>
<evidence type="ECO:0000256" key="22">
    <source>
        <dbReference type="ARBA" id="ARBA00042991"/>
    </source>
</evidence>
<dbReference type="FunFam" id="3.90.1480.20:FF:000015">
    <property type="entry name" value="Lactosylceramide alpha-2,3-sialyltransferase"/>
    <property type="match status" value="1"/>
</dbReference>
<dbReference type="Pfam" id="PF00777">
    <property type="entry name" value="Glyco_transf_29"/>
    <property type="match status" value="3"/>
</dbReference>
<dbReference type="InterPro" id="IPR001675">
    <property type="entry name" value="Glyco_trans_29"/>
</dbReference>
<dbReference type="GO" id="GO:0032580">
    <property type="term" value="C:Golgi cisterna membrane"/>
    <property type="evidence" value="ECO:0007669"/>
    <property type="project" value="UniProtKB-SubCell"/>
</dbReference>
<dbReference type="PIRSF" id="PIRSF005557">
    <property type="entry name" value="Sialyl_trans"/>
    <property type="match status" value="1"/>
</dbReference>
<evidence type="ECO:0000313" key="23">
    <source>
        <dbReference type="EMBL" id="TNN38685.1"/>
    </source>
</evidence>
<keyword evidence="11" id="KW-0333">Golgi apparatus</keyword>
<dbReference type="InterPro" id="IPR051757">
    <property type="entry name" value="Beta-gal_alpha2-3_sialyltrans"/>
</dbReference>
<comment type="pathway">
    <text evidence="3">Protein modification; protein glycosylation.</text>
</comment>
<proteinExistence type="inferred from homology"/>
<evidence type="ECO:0000256" key="20">
    <source>
        <dbReference type="ARBA" id="ARBA00042448"/>
    </source>
</evidence>
<evidence type="ECO:0000256" key="9">
    <source>
        <dbReference type="ARBA" id="ARBA00022968"/>
    </source>
</evidence>
<keyword evidence="24" id="KW-1185">Reference proteome</keyword>
<evidence type="ECO:0000256" key="10">
    <source>
        <dbReference type="ARBA" id="ARBA00022989"/>
    </source>
</evidence>
<dbReference type="PANTHER" id="PTHR46032:SF6">
    <property type="entry name" value="CMP-N-ACETYLNEURAMINATE-BETA-GALACTOSAMIDE-ALPHA-2,3-SIALYLTRANSFERASE 1"/>
    <property type="match status" value="1"/>
</dbReference>
<sequence length="364" mass="42357">MYVKSLRFRCLTSKVGVFILLLCVTGISVFWRAEIQSYFPPQEERSCACDRCLLEDEPSFVQRLSKNEPPFLSQNHNLSESHFNWWRRLRPNNTDFSSYNEVMKEMFQMFPKTPEVEAASPARCRTCSVVGNSINLRRSHYGPLIDLQDYVIRMNRAQIKGFEADVGKRTTHHIMYPGSSKDLDNTTRLVLFAFKILDLQWLKDVLNTSVPYKERRLKANADLRLRSNKPTFSSYIEVVKEIFQKFPKTPEHDPPSPDRCRTCAVVGNSANLNGSHYGPLIDFQDFVISSYANFNSPYRRRGRTFNTDLVHLFGFGADSEGQWRHYWEELRNKQFKTGVHAGNVEFAMIKELSQNQIIKYYGGW</sequence>
<keyword evidence="7 23" id="KW-0808">Transferase</keyword>
<evidence type="ECO:0000256" key="3">
    <source>
        <dbReference type="ARBA" id="ARBA00004922"/>
    </source>
</evidence>
<evidence type="ECO:0000256" key="13">
    <source>
        <dbReference type="ARBA" id="ARBA00023157"/>
    </source>
</evidence>
<dbReference type="AlphaFoldDB" id="A0A4Z2FCN9"/>
<evidence type="ECO:0000256" key="11">
    <source>
        <dbReference type="ARBA" id="ARBA00023034"/>
    </source>
</evidence>
<keyword evidence="8" id="KW-0812">Transmembrane</keyword>
<keyword evidence="13" id="KW-1015">Disulfide bond</keyword>
<keyword evidence="12" id="KW-0472">Membrane</keyword>
<dbReference type="GO" id="GO:0097503">
    <property type="term" value="P:sialylation"/>
    <property type="evidence" value="ECO:0007669"/>
    <property type="project" value="TreeGrafter"/>
</dbReference>
<dbReference type="OrthoDB" id="10264956at2759"/>
<evidence type="ECO:0000256" key="19">
    <source>
        <dbReference type="ARBA" id="ARBA00042022"/>
    </source>
</evidence>
<evidence type="ECO:0000256" key="15">
    <source>
        <dbReference type="ARBA" id="ARBA00039107"/>
    </source>
</evidence>
<dbReference type="Gene3D" id="3.90.1480.20">
    <property type="entry name" value="Glycosyl transferase family 29"/>
    <property type="match status" value="3"/>
</dbReference>
<accession>A0A4Z2FCN9</accession>
<evidence type="ECO:0000256" key="4">
    <source>
        <dbReference type="ARBA" id="ARBA00006003"/>
    </source>
</evidence>
<dbReference type="InterPro" id="IPR038578">
    <property type="entry name" value="GT29-like_sf"/>
</dbReference>
<evidence type="ECO:0000256" key="21">
    <source>
        <dbReference type="ARBA" id="ARBA00042682"/>
    </source>
</evidence>
<protein>
    <recommendedName>
        <fullName evidence="16">CMP-N-acetylneuraminate-beta-galactosamide-alpha-2,3-sialyltransferase 1</fullName>
        <ecNumber evidence="15">2.4.3.4</ecNumber>
    </recommendedName>
    <alternativeName>
        <fullName evidence="22">Gal-NAc6S</fullName>
    </alternativeName>
    <alternativeName>
        <fullName evidence="20">Gal-beta-1,3-GalNAc-alpha-2,3-sialyltransferase</fullName>
    </alternativeName>
    <alternativeName>
        <fullName evidence="18">ST3Gal I</fullName>
    </alternativeName>
    <alternativeName>
        <fullName evidence="19">ST3GalA.1</fullName>
    </alternativeName>
    <alternativeName>
        <fullName evidence="17">ST3O</fullName>
    </alternativeName>
    <alternativeName>
        <fullName evidence="21">Sialyltransferase 4A</fullName>
    </alternativeName>
</protein>
<dbReference type="EC" id="2.4.3.4" evidence="15"/>
<keyword evidence="6 23" id="KW-0328">Glycosyltransferase</keyword>
<dbReference type="PANTHER" id="PTHR46032">
    <property type="entry name" value="ALPHA-2,3-SIALYLTRANSFERASE ST3GAL I ISOFORM X1"/>
    <property type="match status" value="1"/>
</dbReference>
<dbReference type="GO" id="GO:1901137">
    <property type="term" value="P:carbohydrate derivative biosynthetic process"/>
    <property type="evidence" value="ECO:0007669"/>
    <property type="project" value="UniProtKB-ARBA"/>
</dbReference>
<evidence type="ECO:0000256" key="5">
    <source>
        <dbReference type="ARBA" id="ARBA00022525"/>
    </source>
</evidence>
<dbReference type="Proteomes" id="UP000314294">
    <property type="component" value="Unassembled WGS sequence"/>
</dbReference>
<comment type="caution">
    <text evidence="23">The sequence shown here is derived from an EMBL/GenBank/DDBJ whole genome shotgun (WGS) entry which is preliminary data.</text>
</comment>
<comment type="similarity">
    <text evidence="4">Belongs to the glycosyltransferase 29 family.</text>
</comment>
<evidence type="ECO:0000256" key="1">
    <source>
        <dbReference type="ARBA" id="ARBA00004447"/>
    </source>
</evidence>
<dbReference type="EMBL" id="SRLO01001350">
    <property type="protein sequence ID" value="TNN38685.1"/>
    <property type="molecule type" value="Genomic_DNA"/>
</dbReference>
<keyword evidence="14" id="KW-0325">Glycoprotein</keyword>
<reference evidence="23 24" key="1">
    <citation type="submission" date="2019-03" db="EMBL/GenBank/DDBJ databases">
        <title>First draft genome of Liparis tanakae, snailfish: a comprehensive survey of snailfish specific genes.</title>
        <authorList>
            <person name="Kim W."/>
            <person name="Song I."/>
            <person name="Jeong J.-H."/>
            <person name="Kim D."/>
            <person name="Kim S."/>
            <person name="Ryu S."/>
            <person name="Song J.Y."/>
            <person name="Lee S.K."/>
        </authorList>
    </citation>
    <scope>NUCLEOTIDE SEQUENCE [LARGE SCALE GENOMIC DNA]</scope>
    <source>
        <tissue evidence="23">Muscle</tissue>
    </source>
</reference>
<evidence type="ECO:0000256" key="14">
    <source>
        <dbReference type="ARBA" id="ARBA00023180"/>
    </source>
</evidence>